<reference evidence="2" key="1">
    <citation type="submission" date="2020-07" db="EMBL/GenBank/DDBJ databases">
        <title>Genome sequence and genetic diversity analysis of an under-domesticated orphan crop, white fonio (Digitaria exilis).</title>
        <authorList>
            <person name="Bennetzen J.L."/>
            <person name="Chen S."/>
            <person name="Ma X."/>
            <person name="Wang X."/>
            <person name="Yssel A.E.J."/>
            <person name="Chaluvadi S.R."/>
            <person name="Johnson M."/>
            <person name="Gangashetty P."/>
            <person name="Hamidou F."/>
            <person name="Sanogo M.D."/>
            <person name="Zwaenepoel A."/>
            <person name="Wallace J."/>
            <person name="Van De Peer Y."/>
            <person name="Van Deynze A."/>
        </authorList>
    </citation>
    <scope>NUCLEOTIDE SEQUENCE</scope>
    <source>
        <tissue evidence="2">Leaves</tissue>
    </source>
</reference>
<proteinExistence type="predicted"/>
<dbReference type="Proteomes" id="UP000636709">
    <property type="component" value="Unassembled WGS sequence"/>
</dbReference>
<dbReference type="EMBL" id="JACEFO010002707">
    <property type="protein sequence ID" value="KAF8650936.1"/>
    <property type="molecule type" value="Genomic_DNA"/>
</dbReference>
<gene>
    <name evidence="2" type="ORF">HU200_063651</name>
    <name evidence="1" type="ORF">HU200_063655</name>
</gene>
<evidence type="ECO:0000313" key="2">
    <source>
        <dbReference type="EMBL" id="KAF8650936.1"/>
    </source>
</evidence>
<evidence type="ECO:0000313" key="1">
    <source>
        <dbReference type="EMBL" id="KAF8650751.1"/>
    </source>
</evidence>
<name>A0A835DX30_9POAL</name>
<protein>
    <submittedName>
        <fullName evidence="2">Uncharacterized protein</fullName>
    </submittedName>
</protein>
<dbReference type="AlphaFoldDB" id="A0A835DX30"/>
<organism evidence="2 3">
    <name type="scientific">Digitaria exilis</name>
    <dbReference type="NCBI Taxonomy" id="1010633"/>
    <lineage>
        <taxon>Eukaryota</taxon>
        <taxon>Viridiplantae</taxon>
        <taxon>Streptophyta</taxon>
        <taxon>Embryophyta</taxon>
        <taxon>Tracheophyta</taxon>
        <taxon>Spermatophyta</taxon>
        <taxon>Magnoliopsida</taxon>
        <taxon>Liliopsida</taxon>
        <taxon>Poales</taxon>
        <taxon>Poaceae</taxon>
        <taxon>PACMAD clade</taxon>
        <taxon>Panicoideae</taxon>
        <taxon>Panicodae</taxon>
        <taxon>Paniceae</taxon>
        <taxon>Anthephorinae</taxon>
        <taxon>Digitaria</taxon>
    </lineage>
</organism>
<sequence>MPNLASLRLEEIPRRNIHLVDVSSVEVASIYLDSLSFGNSQVDFSILSSLSNATILTLVSPSVFEDVVPKSGDDDYEILPNADAEIDPPCQEAVTTFSCKNLRKISIHCDPRGDKRAQIIVRIVSAHLCPLPEIKIKPLVTQD</sequence>
<dbReference type="OrthoDB" id="718875at2759"/>
<keyword evidence="3" id="KW-1185">Reference proteome</keyword>
<comment type="caution">
    <text evidence="2">The sequence shown here is derived from an EMBL/GenBank/DDBJ whole genome shotgun (WGS) entry which is preliminary data.</text>
</comment>
<evidence type="ECO:0000313" key="3">
    <source>
        <dbReference type="Proteomes" id="UP000636709"/>
    </source>
</evidence>
<dbReference type="EMBL" id="JACEFO010002708">
    <property type="protein sequence ID" value="KAF8650751.1"/>
    <property type="molecule type" value="Genomic_DNA"/>
</dbReference>
<accession>A0A835DX30</accession>